<dbReference type="AlphaFoldDB" id="E9BQ90"/>
<reference evidence="2 5" key="4">
    <citation type="journal article" date="2018" name="Sci. Rep.">
        <title>A complete Leishmania donovani reference genome identifies novel genetic variations associated with virulence.</title>
        <authorList>
            <person name="Lypaczewski P."/>
            <person name="Hoshizaki J."/>
            <person name="Zhang W.-W."/>
            <person name="McCall L.-I."/>
            <person name="Torcivia-Rodriguez J."/>
            <person name="Simonyan V."/>
            <person name="Kaur A."/>
            <person name="Dewar K."/>
            <person name="Matlashewski G."/>
        </authorList>
    </citation>
    <scope>NUCLEOTIDE SEQUENCE [LARGE SCALE GENOMIC DNA]</scope>
    <source>
        <strain evidence="2 5">LdCL</strain>
    </source>
</reference>
<dbReference type="Proteomes" id="UP000008980">
    <property type="component" value="Chromosome 33"/>
</dbReference>
<accession>E9BQ90</accession>
<dbReference type="VEuPathDB" id="TriTrypDB:LdCL_330022500"/>
<evidence type="ECO:0000313" key="4">
    <source>
        <dbReference type="Proteomes" id="UP000008980"/>
    </source>
</evidence>
<dbReference type="EMBL" id="FR799620">
    <property type="protein sequence ID" value="CBZ37302.1"/>
    <property type="molecule type" value="Genomic_DNA"/>
</dbReference>
<reference evidence="4" key="3">
    <citation type="submission" date="2011-02" db="EMBL/GenBank/DDBJ databases">
        <title>Whole genome sequencing of Leishmania donovani clinical lines reveals dynamic variation related to drug resistance.</title>
        <authorList>
            <person name="Downing T."/>
            <person name="Imamura H."/>
            <person name="Sanders M."/>
            <person name="Decuypere S."/>
            <person name="Hertz-Fowler C."/>
            <person name="Clark T.G."/>
            <person name="Rijal S."/>
            <person name="Sundar S."/>
            <person name="Quail M.A."/>
            <person name="De Doncker S."/>
            <person name="Maes I."/>
            <person name="Vanaerschot M."/>
            <person name="Stark O."/>
            <person name="Schonian G."/>
            <person name="Dujardin J.C."/>
            <person name="Berriman M."/>
        </authorList>
    </citation>
    <scope>NUCLEOTIDE SEQUENCE [LARGE SCALE GENOMIC DNA]</scope>
    <source>
        <strain evidence="4">BPK282A1</strain>
    </source>
</reference>
<dbReference type="GeneID" id="13392380"/>
<dbReference type="PhylomeDB" id="E9BQ90"/>
<dbReference type="OrthoDB" id="273685at2759"/>
<accession>A0A3Q8IGM0</accession>
<evidence type="ECO:0000313" key="5">
    <source>
        <dbReference type="Proteomes" id="UP000274082"/>
    </source>
</evidence>
<dbReference type="VEuPathDB" id="TriTrypDB:LDHU3_33.2420"/>
<dbReference type="EMBL" id="CP029532">
    <property type="protein sequence ID" value="AYU82137.1"/>
    <property type="molecule type" value="Genomic_DNA"/>
</dbReference>
<evidence type="ECO:0000256" key="1">
    <source>
        <dbReference type="SAM" id="MobiDB-lite"/>
    </source>
</evidence>
<dbReference type="Proteomes" id="UP000274082">
    <property type="component" value="Chromosome 33"/>
</dbReference>
<evidence type="ECO:0000313" key="2">
    <source>
        <dbReference type="EMBL" id="AYU82137.1"/>
    </source>
</evidence>
<organism evidence="3 4">
    <name type="scientific">Leishmania donovani</name>
    <dbReference type="NCBI Taxonomy" id="5661"/>
    <lineage>
        <taxon>Eukaryota</taxon>
        <taxon>Discoba</taxon>
        <taxon>Euglenozoa</taxon>
        <taxon>Kinetoplastea</taxon>
        <taxon>Metakinetoplastina</taxon>
        <taxon>Trypanosomatida</taxon>
        <taxon>Trypanosomatidae</taxon>
        <taxon>Leishmaniinae</taxon>
        <taxon>Leishmania</taxon>
    </lineage>
</organism>
<sequence length="632" mass="67359">MRDVVTLFIEASVAKGEWQAALSALKLPRASQSSSSSTSASTSAGSSFAAEVASNLFRLSSALSSKGEWMAALAVLRDAPLPFAARGRKPYSSAYLAARVRAYQHVLTACCSGSSAAAVGNAAAVTRPTASARAGRGGTEDMSFECALALAEEAFCVFGSAPGLCGRGKSPCEEPAGRALTKPLVAPVAASSVESDAGTACVEDLLRWCRAELPRRRSCTGVTTLEQTEAAIQQLTALSDAALRGISDAHVVASHRPSSEPGNKTVSDPHADSLYARAASDVQRAEDDLTKLLASNSQAADAWATSLTFLRRLPAECVSGHLFTAFLRHLLQHNRRGEVAQLVRTLVLLHRSGDSAQGASPALTRTPPSRATARVLRLDSVVIKVVAEACHRLRRSDLAAELLLDTEARAAMTPSAAVPLVMTLRDAGAYSSVLLWWELLRREESALRYPLLKHAKLSSYVASCVLRNTTAREGGAIAEAQQAASSSAAKVTRARSAALWTGDWRSALDAFRDAAAPAHDPALVLLFQLRLLRQAGQWEAAVQLFNAFCQTHPGMLRSKQSPSDLAGQVHDGRRDGQHRWRTHREAPCPAPGKERASAMKSACAVLTQEHAEQWIPSPVLVHLKQQVQDLKP</sequence>
<dbReference type="VEuPathDB" id="TriTrypDB:LdBPK_331590.1"/>
<feature type="region of interest" description="Disordered" evidence="1">
    <location>
        <begin position="558"/>
        <end position="599"/>
    </location>
</feature>
<dbReference type="OMA" id="LWWELLR"/>
<keyword evidence="5" id="KW-1185">Reference proteome</keyword>
<dbReference type="KEGG" id="ldo:LDBPK_331590"/>
<reference evidence="3" key="2">
    <citation type="submission" date="2011-01" db="EMBL/GenBank/DDBJ databases">
        <authorList>
            <person name="Zhao B.P."/>
            <person name="Ren Z.A."/>
            <person name="Li C.D."/>
        </authorList>
    </citation>
    <scope>NUCLEOTIDE SEQUENCE</scope>
    <source>
        <strain evidence="3">BPK282A1</strain>
    </source>
</reference>
<dbReference type="RefSeq" id="XP_003863985.1">
    <property type="nucleotide sequence ID" value="XM_003863937.1"/>
</dbReference>
<protein>
    <submittedName>
        <fullName evidence="3">Uncharacterized protein</fullName>
    </submittedName>
</protein>
<feature type="compositionally biased region" description="Basic and acidic residues" evidence="1">
    <location>
        <begin position="570"/>
        <end position="597"/>
    </location>
</feature>
<gene>
    <name evidence="3" type="ORF">LDBPK_331590</name>
    <name evidence="2" type="ORF">LdCL_330022500</name>
</gene>
<proteinExistence type="predicted"/>
<evidence type="ECO:0000313" key="3">
    <source>
        <dbReference type="EMBL" id="CBZ37302.1"/>
    </source>
</evidence>
<reference evidence="3 4" key="1">
    <citation type="journal article" date="2011" name="Genome Res.">
        <title>Whole genome sequencing of multiple Leishmania donovani clinical isolates provides insights into population structure and mechanisms of drug resistance.</title>
        <authorList>
            <person name="Downing T."/>
            <person name="Imamura H."/>
            <person name="Decuypere S."/>
            <person name="Clark T.G."/>
            <person name="Coombs G.H."/>
            <person name="Cotton J.A."/>
            <person name="Hilley J.D."/>
            <person name="de Doncker S."/>
            <person name="Maes I."/>
            <person name="Mottram J.C."/>
            <person name="Quail M.A."/>
            <person name="Rijal S."/>
            <person name="Sanders M."/>
            <person name="Schonian G."/>
            <person name="Stark O."/>
            <person name="Sundar S."/>
            <person name="Vanaerschot M."/>
            <person name="Hertz-Fowler C."/>
            <person name="Dujardin J.C."/>
            <person name="Berriman M."/>
        </authorList>
    </citation>
    <scope>NUCLEOTIDE SEQUENCE [LARGE SCALE GENOMIC DNA]</scope>
    <source>
        <strain evidence="3 4">BPK282A1</strain>
    </source>
</reference>
<name>E9BQ90_LEIDO</name>